<dbReference type="Proteomes" id="UP000076623">
    <property type="component" value="Chromosome"/>
</dbReference>
<dbReference type="STRING" id="1221500.ABE65_014000"/>
<organism evidence="1 2">
    <name type="scientific">Fictibacillus phosphorivorans</name>
    <dbReference type="NCBI Taxonomy" id="1221500"/>
    <lineage>
        <taxon>Bacteria</taxon>
        <taxon>Bacillati</taxon>
        <taxon>Bacillota</taxon>
        <taxon>Bacilli</taxon>
        <taxon>Bacillales</taxon>
        <taxon>Fictibacillaceae</taxon>
        <taxon>Fictibacillus</taxon>
    </lineage>
</organism>
<dbReference type="EMBL" id="CP015378">
    <property type="protein sequence ID" value="ANC77850.1"/>
    <property type="molecule type" value="Genomic_DNA"/>
</dbReference>
<proteinExistence type="predicted"/>
<dbReference type="KEGG" id="fpn:ABE65_014000"/>
<protein>
    <submittedName>
        <fullName evidence="1">Uncharacterized protein</fullName>
    </submittedName>
</protein>
<evidence type="ECO:0000313" key="2">
    <source>
        <dbReference type="Proteomes" id="UP000076623"/>
    </source>
</evidence>
<dbReference type="Pfam" id="PF11117">
    <property type="entry name" value="DUF2626"/>
    <property type="match status" value="1"/>
</dbReference>
<gene>
    <name evidence="1" type="ORF">ABE65_014000</name>
</gene>
<keyword evidence="2" id="KW-1185">Reference proteome</keyword>
<sequence>MSRMYKVLGFWTGIIGVMAYLGDMQDMALLFLGQTIMFVSLGYLNLSERMYIYIFGAYLTVFFVGFTYWSTFMMTPGAGGGH</sequence>
<dbReference type="InterPro" id="IPR020254">
    <property type="entry name" value="DUF2626"/>
</dbReference>
<dbReference type="OrthoDB" id="2353516at2"/>
<accession>A0A160IPF7</accession>
<reference evidence="1 2" key="1">
    <citation type="submission" date="2016-04" db="EMBL/GenBank/DDBJ databases">
        <title>Complete genome sequence of Fictibacillus phosphorivorans G25-29, a strain toxic to nematodes.</title>
        <authorList>
            <person name="Zheng Z."/>
        </authorList>
    </citation>
    <scope>NUCLEOTIDE SEQUENCE [LARGE SCALE GENOMIC DNA]</scope>
    <source>
        <strain evidence="1 2">G25-29</strain>
    </source>
</reference>
<evidence type="ECO:0000313" key="1">
    <source>
        <dbReference type="EMBL" id="ANC77850.1"/>
    </source>
</evidence>
<name>A0A160IPF7_9BACL</name>